<reference evidence="7 10" key="2">
    <citation type="submission" date="2016-11" db="EMBL/GenBank/DDBJ databases">
        <title>Rhizobium leguminosarum bv. viciae strain Vaf12 isolated from Vavilovia formosa root nodules from Russia, Dagestan.</title>
        <authorList>
            <person name="Kimeklis A."/>
        </authorList>
    </citation>
    <scope>NUCLEOTIDE SEQUENCE [LARGE SCALE GENOMIC DNA]</scope>
    <source>
        <strain evidence="7 10">Vaf-108</strain>
    </source>
</reference>
<dbReference type="InterPro" id="IPR027417">
    <property type="entry name" value="P-loop_NTPase"/>
</dbReference>
<dbReference type="Proteomes" id="UP000092691">
    <property type="component" value="Chromosome"/>
</dbReference>
<dbReference type="GO" id="GO:0140359">
    <property type="term" value="F:ABC-type transporter activity"/>
    <property type="evidence" value="ECO:0007669"/>
    <property type="project" value="InterPro"/>
</dbReference>
<keyword evidence="4 6" id="KW-0067">ATP-binding</keyword>
<proteinExistence type="inferred from homology"/>
<dbReference type="SUPFAM" id="SSF52540">
    <property type="entry name" value="P-loop containing nucleoside triphosphate hydrolases"/>
    <property type="match status" value="1"/>
</dbReference>
<dbReference type="PANTHER" id="PTHR46743">
    <property type="entry name" value="TEICHOIC ACIDS EXPORT ATP-BINDING PROTEIN TAGH"/>
    <property type="match status" value="1"/>
</dbReference>
<dbReference type="Proteomes" id="UP000183050">
    <property type="component" value="Chromosome"/>
</dbReference>
<evidence type="ECO:0000256" key="3">
    <source>
        <dbReference type="ARBA" id="ARBA00022741"/>
    </source>
</evidence>
<keyword evidence="3" id="KW-0547">Nucleotide-binding</keyword>
<dbReference type="Pfam" id="PF00005">
    <property type="entry name" value="ABC_tran"/>
    <property type="match status" value="1"/>
</dbReference>
<name>A0A1B1CFH6_RHILE</name>
<keyword evidence="2" id="KW-0813">Transport</keyword>
<dbReference type="PANTHER" id="PTHR46743:SF2">
    <property type="entry name" value="TEICHOIC ACIDS EXPORT ATP-BINDING PROTEIN TAGH"/>
    <property type="match status" value="1"/>
</dbReference>
<dbReference type="CDD" id="cd10147">
    <property type="entry name" value="Wzt_C-like"/>
    <property type="match status" value="1"/>
</dbReference>
<dbReference type="PROSITE" id="PS50893">
    <property type="entry name" value="ABC_TRANSPORTER_2"/>
    <property type="match status" value="1"/>
</dbReference>
<evidence type="ECO:0000313" key="8">
    <source>
        <dbReference type="EMBL" id="MBY5632487.1"/>
    </source>
</evidence>
<dbReference type="InterPro" id="IPR029439">
    <property type="entry name" value="Wzt_C"/>
</dbReference>
<organism evidence="6 9">
    <name type="scientific">Rhizobium leguminosarum</name>
    <dbReference type="NCBI Taxonomy" id="384"/>
    <lineage>
        <taxon>Bacteria</taxon>
        <taxon>Pseudomonadati</taxon>
        <taxon>Pseudomonadota</taxon>
        <taxon>Alphaproteobacteria</taxon>
        <taxon>Hyphomicrobiales</taxon>
        <taxon>Rhizobiaceae</taxon>
        <taxon>Rhizobium/Agrobacterium group</taxon>
        <taxon>Rhizobium</taxon>
    </lineage>
</organism>
<feature type="domain" description="ABC transporter" evidence="5">
    <location>
        <begin position="39"/>
        <end position="271"/>
    </location>
</feature>
<dbReference type="GO" id="GO:0016887">
    <property type="term" value="F:ATP hydrolysis activity"/>
    <property type="evidence" value="ECO:0007669"/>
    <property type="project" value="InterPro"/>
</dbReference>
<evidence type="ECO:0000259" key="5">
    <source>
        <dbReference type="PROSITE" id="PS50893"/>
    </source>
</evidence>
<dbReference type="EMBL" id="CP016286">
    <property type="protein sequence ID" value="ANP88494.1"/>
    <property type="molecule type" value="Genomic_DNA"/>
</dbReference>
<dbReference type="EMBL" id="CP018228">
    <property type="protein sequence ID" value="API53182.1"/>
    <property type="molecule type" value="Genomic_DNA"/>
</dbReference>
<accession>A0A1B1CFH6</accession>
<dbReference type="InterPro" id="IPR003439">
    <property type="entry name" value="ABC_transporter-like_ATP-bd"/>
</dbReference>
<reference evidence="8" key="3">
    <citation type="submission" date="2020-04" db="EMBL/GenBank/DDBJ databases">
        <title>Global-level population genomics supports evidence of horizontal gene transfer on evolution of Rhizobia in Lentils.</title>
        <authorList>
            <person name="Gai Y."/>
            <person name="Cook D."/>
            <person name="Riely B."/>
        </authorList>
    </citation>
    <scope>NUCLEOTIDE SEQUENCE</scope>
    <source>
        <strain evidence="8">Derici101B</strain>
    </source>
</reference>
<dbReference type="Gene3D" id="3.40.50.300">
    <property type="entry name" value="P-loop containing nucleotide triphosphate hydrolases"/>
    <property type="match status" value="1"/>
</dbReference>
<dbReference type="InterPro" id="IPR003593">
    <property type="entry name" value="AAA+_ATPase"/>
</dbReference>
<dbReference type="RefSeq" id="WP_065282267.1">
    <property type="nucleotide sequence ID" value="NZ_CP016286.1"/>
</dbReference>
<dbReference type="Proteomes" id="UP000825699">
    <property type="component" value="Unassembled WGS sequence"/>
</dbReference>
<protein>
    <submittedName>
        <fullName evidence="6 8">ABC transporter ATP-binding protein</fullName>
    </submittedName>
</protein>
<gene>
    <name evidence="6" type="ORF">BA011_23960</name>
    <name evidence="7" type="ORF">BMW22_17585</name>
    <name evidence="8" type="ORF">HFO42_31110</name>
</gene>
<reference evidence="6 9" key="1">
    <citation type="submission" date="2016-06" db="EMBL/GenBank/DDBJ databases">
        <title>Microsymbionts genomes from the relict species Vavilovia formosa.</title>
        <authorList>
            <person name="Chirak E."/>
            <person name="Kimeklis A."/>
            <person name="Andronov E."/>
        </authorList>
    </citation>
    <scope>NUCLEOTIDE SEQUENCE [LARGE SCALE GENOMIC DNA]</scope>
    <source>
        <strain evidence="6 9">Vaf10</strain>
    </source>
</reference>
<evidence type="ECO:0000256" key="4">
    <source>
        <dbReference type="ARBA" id="ARBA00022840"/>
    </source>
</evidence>
<dbReference type="GO" id="GO:0005524">
    <property type="term" value="F:ATP binding"/>
    <property type="evidence" value="ECO:0007669"/>
    <property type="project" value="UniProtKB-KW"/>
</dbReference>
<comment type="similarity">
    <text evidence="1">Belongs to the ABC transporter superfamily.</text>
</comment>
<dbReference type="InterPro" id="IPR015860">
    <property type="entry name" value="ABC_transpr_TagH-like"/>
</dbReference>
<sequence length="439" mass="48926">MNEIVVRAENVSKHYRLGIINHGTLYRDLQSWWARRRNLPDPNVSMSDYASDRKNKARLNNDIFHALDDVSFEISRGDIVGVIGRNGAGKSTLLKLMSRITRPTSGYIGIRGRIASLLEVGTGFHPELTGRENVYLNGAILGMTHAEVRRKFDEIVEFAEIGEFIDTPVKRYSSGMYVRLAFSVAAHLDPEILLVDEVLAVGDVNFQNKCMGRMQEVTKAGRTIMFVSHNMTAVSSLCPQSILLSDGQVAAIGSTSDVIRAYFDRPELNGKMHFEAAPQDIDGKAVICRLSIKNEDGEIAQTVELTKNFIIEVEYELREPLTGLSVGLQVMMEDGYSSVISLSDPELDVSRLDARPPGYYRAQVVIPAGLLNTGTFYLRAGISSRFSIYSVVEGIRFEVEDNVGIIQMLGQQRKPSISAIQLPWDVKMLYRRDSEGLLK</sequence>
<dbReference type="CDD" id="cd03220">
    <property type="entry name" value="ABC_KpsT_Wzt"/>
    <property type="match status" value="1"/>
</dbReference>
<dbReference type="SMART" id="SM00382">
    <property type="entry name" value="AAA"/>
    <property type="match status" value="1"/>
</dbReference>
<evidence type="ECO:0000256" key="1">
    <source>
        <dbReference type="ARBA" id="ARBA00005417"/>
    </source>
</evidence>
<evidence type="ECO:0000313" key="9">
    <source>
        <dbReference type="Proteomes" id="UP000092691"/>
    </source>
</evidence>
<dbReference type="OrthoDB" id="9778870at2"/>
<dbReference type="AlphaFoldDB" id="A0A1B1CFH6"/>
<evidence type="ECO:0000313" key="6">
    <source>
        <dbReference type="EMBL" id="ANP88494.1"/>
    </source>
</evidence>
<dbReference type="InterPro" id="IPR050683">
    <property type="entry name" value="Bact_Polysacc_Export_ATP-bd"/>
</dbReference>
<dbReference type="EMBL" id="JAAXEP010000021">
    <property type="protein sequence ID" value="MBY5632487.1"/>
    <property type="molecule type" value="Genomic_DNA"/>
</dbReference>
<dbReference type="Gene3D" id="2.70.50.60">
    <property type="entry name" value="abc- transporter (atp binding component) like domain"/>
    <property type="match status" value="1"/>
</dbReference>
<evidence type="ECO:0000313" key="10">
    <source>
        <dbReference type="Proteomes" id="UP000183050"/>
    </source>
</evidence>
<evidence type="ECO:0000256" key="2">
    <source>
        <dbReference type="ARBA" id="ARBA00022448"/>
    </source>
</evidence>
<dbReference type="GO" id="GO:0016020">
    <property type="term" value="C:membrane"/>
    <property type="evidence" value="ECO:0007669"/>
    <property type="project" value="InterPro"/>
</dbReference>
<evidence type="ECO:0000313" key="7">
    <source>
        <dbReference type="EMBL" id="API53182.1"/>
    </source>
</evidence>